<dbReference type="GO" id="GO:0015232">
    <property type="term" value="F:heme transmembrane transporter activity"/>
    <property type="evidence" value="ECO:0007669"/>
    <property type="project" value="InterPro"/>
</dbReference>
<comment type="subcellular location">
    <subcellularLocation>
        <location evidence="2">Cell inner membrane</location>
        <topology evidence="2">Multi-pass membrane protein</topology>
    </subcellularLocation>
</comment>
<keyword evidence="6 12" id="KW-1003">Cell membrane</keyword>
<comment type="function">
    <text evidence="1 12">Required for the export of heme to the periplasm for the biogenesis of c-type cytochromes.</text>
</comment>
<gene>
    <name evidence="14" type="ORF">SAMN05877838_1738</name>
</gene>
<dbReference type="GO" id="GO:0005886">
    <property type="term" value="C:plasma membrane"/>
    <property type="evidence" value="ECO:0007669"/>
    <property type="project" value="UniProtKB-SubCell"/>
</dbReference>
<dbReference type="PANTHER" id="PTHR30070:SF1">
    <property type="entry name" value="CYTOCHROME C BIOGENESIS B-RELATED"/>
    <property type="match status" value="1"/>
</dbReference>
<dbReference type="Proteomes" id="UP000219465">
    <property type="component" value="Unassembled WGS sequence"/>
</dbReference>
<keyword evidence="8 13" id="KW-0812">Transmembrane</keyword>
<evidence type="ECO:0000313" key="14">
    <source>
        <dbReference type="EMBL" id="SOE16854.1"/>
    </source>
</evidence>
<evidence type="ECO:0000256" key="11">
    <source>
        <dbReference type="ARBA" id="ARBA00023136"/>
    </source>
</evidence>
<feature type="transmembrane region" description="Helical" evidence="13">
    <location>
        <begin position="85"/>
        <end position="102"/>
    </location>
</feature>
<dbReference type="GO" id="GO:1903607">
    <property type="term" value="P:cytochrome c biosynthetic process"/>
    <property type="evidence" value="ECO:0007669"/>
    <property type="project" value="TreeGrafter"/>
</dbReference>
<dbReference type="InterPro" id="IPR003544">
    <property type="entry name" value="Cyt_c_biogenesis_CcmB"/>
</dbReference>
<dbReference type="GO" id="GO:0017004">
    <property type="term" value="P:cytochrome complex assembly"/>
    <property type="evidence" value="ECO:0007669"/>
    <property type="project" value="UniProtKB-KW"/>
</dbReference>
<dbReference type="PANTHER" id="PTHR30070">
    <property type="entry name" value="HEME EXPORTER PROTEIN B"/>
    <property type="match status" value="1"/>
</dbReference>
<sequence length="220" mass="22527">MMALLVRDLAIATRSGGAAMLGVLFFLAVVAVIPFGIGPDLNLLGRIGPAILWIGALLASLLGLDRLFQADREDGSLDMLVMQDWFSLIFTVFVKSLAHWLATGLPLVLAAPLLGLLMNMGAAATGAVMLTLLVGTPAISFIGAVGAAVAVVLPRGGLLVSILILPLAIPILIFGVSAAYAAVTDPDPFWPPFMILSAIALFFAALGPVAAAAALKGASD</sequence>
<keyword evidence="5 12" id="KW-0813">Transport</keyword>
<evidence type="ECO:0000256" key="13">
    <source>
        <dbReference type="SAM" id="Phobius"/>
    </source>
</evidence>
<feature type="transmembrane region" description="Helical" evidence="13">
    <location>
        <begin position="12"/>
        <end position="37"/>
    </location>
</feature>
<evidence type="ECO:0000256" key="1">
    <source>
        <dbReference type="ARBA" id="ARBA00002442"/>
    </source>
</evidence>
<feature type="transmembrane region" description="Helical" evidence="13">
    <location>
        <begin position="122"/>
        <end position="151"/>
    </location>
</feature>
<comment type="similarity">
    <text evidence="3 12">Belongs to the CcmB/CycW/HelB family.</text>
</comment>
<evidence type="ECO:0000256" key="3">
    <source>
        <dbReference type="ARBA" id="ARBA00010544"/>
    </source>
</evidence>
<dbReference type="RefSeq" id="WP_097106987.1">
    <property type="nucleotide sequence ID" value="NZ_OCPC01000002.1"/>
</dbReference>
<evidence type="ECO:0000256" key="6">
    <source>
        <dbReference type="ARBA" id="ARBA00022475"/>
    </source>
</evidence>
<evidence type="ECO:0000256" key="8">
    <source>
        <dbReference type="ARBA" id="ARBA00022692"/>
    </source>
</evidence>
<keyword evidence="7 12" id="KW-0997">Cell inner membrane</keyword>
<dbReference type="NCBIfam" id="TIGR01190">
    <property type="entry name" value="ccmB"/>
    <property type="match status" value="1"/>
</dbReference>
<keyword evidence="9 12" id="KW-0201">Cytochrome c-type biogenesis</keyword>
<evidence type="ECO:0000313" key="15">
    <source>
        <dbReference type="Proteomes" id="UP000219465"/>
    </source>
</evidence>
<dbReference type="PIRSF" id="PIRSF002764">
    <property type="entry name" value="CcmB"/>
    <property type="match status" value="1"/>
</dbReference>
<keyword evidence="10 13" id="KW-1133">Transmembrane helix</keyword>
<proteinExistence type="inferred from homology"/>
<evidence type="ECO:0000256" key="7">
    <source>
        <dbReference type="ARBA" id="ARBA00022519"/>
    </source>
</evidence>
<evidence type="ECO:0000256" key="12">
    <source>
        <dbReference type="PIRNR" id="PIRNR002764"/>
    </source>
</evidence>
<name>A0A286IC25_9HYPH</name>
<keyword evidence="15" id="KW-1185">Reference proteome</keyword>
<evidence type="ECO:0000256" key="4">
    <source>
        <dbReference type="ARBA" id="ARBA00016452"/>
    </source>
</evidence>
<dbReference type="InterPro" id="IPR026031">
    <property type="entry name" value="Cyt_c_CcmB_bac"/>
</dbReference>
<organism evidence="14 15">
    <name type="scientific">Hoeflea halophila</name>
    <dbReference type="NCBI Taxonomy" id="714899"/>
    <lineage>
        <taxon>Bacteria</taxon>
        <taxon>Pseudomonadati</taxon>
        <taxon>Pseudomonadota</taxon>
        <taxon>Alphaproteobacteria</taxon>
        <taxon>Hyphomicrobiales</taxon>
        <taxon>Rhizobiaceae</taxon>
        <taxon>Hoeflea</taxon>
    </lineage>
</organism>
<keyword evidence="11 12" id="KW-0472">Membrane</keyword>
<dbReference type="AlphaFoldDB" id="A0A286IC25"/>
<feature type="transmembrane region" description="Helical" evidence="13">
    <location>
        <begin position="43"/>
        <end position="64"/>
    </location>
</feature>
<dbReference type="OrthoDB" id="9812915at2"/>
<accession>A0A286IC25</accession>
<protein>
    <recommendedName>
        <fullName evidence="4 12">Heme exporter protein B</fullName>
    </recommendedName>
</protein>
<feature type="transmembrane region" description="Helical" evidence="13">
    <location>
        <begin position="158"/>
        <end position="183"/>
    </location>
</feature>
<evidence type="ECO:0000256" key="2">
    <source>
        <dbReference type="ARBA" id="ARBA00004429"/>
    </source>
</evidence>
<evidence type="ECO:0000256" key="9">
    <source>
        <dbReference type="ARBA" id="ARBA00022748"/>
    </source>
</evidence>
<dbReference type="PRINTS" id="PR01414">
    <property type="entry name" value="CCMBBIOGNSIS"/>
</dbReference>
<dbReference type="Pfam" id="PF03379">
    <property type="entry name" value="CcmB"/>
    <property type="match status" value="1"/>
</dbReference>
<feature type="transmembrane region" description="Helical" evidence="13">
    <location>
        <begin position="189"/>
        <end position="215"/>
    </location>
</feature>
<dbReference type="EMBL" id="OCPC01000002">
    <property type="protein sequence ID" value="SOE16854.1"/>
    <property type="molecule type" value="Genomic_DNA"/>
</dbReference>
<evidence type="ECO:0000256" key="10">
    <source>
        <dbReference type="ARBA" id="ARBA00022989"/>
    </source>
</evidence>
<evidence type="ECO:0000256" key="5">
    <source>
        <dbReference type="ARBA" id="ARBA00022448"/>
    </source>
</evidence>
<reference evidence="15" key="1">
    <citation type="submission" date="2017-08" db="EMBL/GenBank/DDBJ databases">
        <authorList>
            <person name="Varghese N."/>
            <person name="Submissions S."/>
        </authorList>
    </citation>
    <scope>NUCLEOTIDE SEQUENCE [LARGE SCALE GENOMIC DNA]</scope>
    <source>
        <strain evidence="15">KCTC 23107</strain>
    </source>
</reference>